<dbReference type="Proteomes" id="UP000316426">
    <property type="component" value="Chromosome"/>
</dbReference>
<keyword evidence="2" id="KW-1185">Reference proteome</keyword>
<evidence type="ECO:0008006" key="3">
    <source>
        <dbReference type="Google" id="ProtNLM"/>
    </source>
</evidence>
<proteinExistence type="predicted"/>
<name>A0A518K2E4_9BACT</name>
<dbReference type="KEGG" id="bmei:Spa11_01080"/>
<sequence length="129" mass="13570">MALVVASCVVMSGCGSTQELAPVRGKVTYKGKPLTTGVVMFQPLSGPPARGRIQPDGTFELEMLGEGAGAPLGTNRVRVSSREPSADTATETALGKLLIPKRYTDFATSGLTVEVAADRTEPYLIELED</sequence>
<protein>
    <recommendedName>
        <fullName evidence="3">Carboxypeptidase regulatory-like domain-containing protein</fullName>
    </recommendedName>
</protein>
<reference evidence="1 2" key="1">
    <citation type="submission" date="2019-02" db="EMBL/GenBank/DDBJ databases">
        <title>Deep-cultivation of Planctomycetes and their phenomic and genomic characterization uncovers novel biology.</title>
        <authorList>
            <person name="Wiegand S."/>
            <person name="Jogler M."/>
            <person name="Boedeker C."/>
            <person name="Pinto D."/>
            <person name="Vollmers J."/>
            <person name="Rivas-Marin E."/>
            <person name="Kohn T."/>
            <person name="Peeters S.H."/>
            <person name="Heuer A."/>
            <person name="Rast P."/>
            <person name="Oberbeckmann S."/>
            <person name="Bunk B."/>
            <person name="Jeske O."/>
            <person name="Meyerdierks A."/>
            <person name="Storesund J.E."/>
            <person name="Kallscheuer N."/>
            <person name="Luecker S."/>
            <person name="Lage O.M."/>
            <person name="Pohl T."/>
            <person name="Merkel B.J."/>
            <person name="Hornburger P."/>
            <person name="Mueller R.-W."/>
            <person name="Bruemmer F."/>
            <person name="Labrenz M."/>
            <person name="Spormann A.M."/>
            <person name="Op den Camp H."/>
            <person name="Overmann J."/>
            <person name="Amann R."/>
            <person name="Jetten M.S.M."/>
            <person name="Mascher T."/>
            <person name="Medema M.H."/>
            <person name="Devos D.P."/>
            <person name="Kaster A.-K."/>
            <person name="Ovreas L."/>
            <person name="Rohde M."/>
            <person name="Galperin M.Y."/>
            <person name="Jogler C."/>
        </authorList>
    </citation>
    <scope>NUCLEOTIDE SEQUENCE [LARGE SCALE GENOMIC DNA]</scope>
    <source>
        <strain evidence="1 2">Spa11</strain>
    </source>
</reference>
<organism evidence="1 2">
    <name type="scientific">Botrimarina mediterranea</name>
    <dbReference type="NCBI Taxonomy" id="2528022"/>
    <lineage>
        <taxon>Bacteria</taxon>
        <taxon>Pseudomonadati</taxon>
        <taxon>Planctomycetota</taxon>
        <taxon>Planctomycetia</taxon>
        <taxon>Pirellulales</taxon>
        <taxon>Lacipirellulaceae</taxon>
        <taxon>Botrimarina</taxon>
    </lineage>
</organism>
<dbReference type="EMBL" id="CP036349">
    <property type="protein sequence ID" value="QDV71939.1"/>
    <property type="molecule type" value="Genomic_DNA"/>
</dbReference>
<gene>
    <name evidence="1" type="ORF">Spa11_01080</name>
</gene>
<dbReference type="RefSeq" id="WP_145105331.1">
    <property type="nucleotide sequence ID" value="NZ_CP036349.1"/>
</dbReference>
<accession>A0A518K2E4</accession>
<evidence type="ECO:0000313" key="2">
    <source>
        <dbReference type="Proteomes" id="UP000316426"/>
    </source>
</evidence>
<evidence type="ECO:0000313" key="1">
    <source>
        <dbReference type="EMBL" id="QDV71939.1"/>
    </source>
</evidence>
<dbReference type="AlphaFoldDB" id="A0A518K2E4"/>